<dbReference type="EMBL" id="KV011888">
    <property type="protein sequence ID" value="KZV25332.1"/>
    <property type="molecule type" value="Genomic_DNA"/>
</dbReference>
<keyword evidence="1" id="KW-0175">Coiled coil</keyword>
<evidence type="ECO:0000256" key="1">
    <source>
        <dbReference type="SAM" id="Coils"/>
    </source>
</evidence>
<feature type="compositionally biased region" description="Basic and acidic residues" evidence="2">
    <location>
        <begin position="1"/>
        <end position="24"/>
    </location>
</feature>
<feature type="compositionally biased region" description="Basic residues" evidence="2">
    <location>
        <begin position="356"/>
        <end position="365"/>
    </location>
</feature>
<organism evidence="3 4">
    <name type="scientific">Dorcoceras hygrometricum</name>
    <dbReference type="NCBI Taxonomy" id="472368"/>
    <lineage>
        <taxon>Eukaryota</taxon>
        <taxon>Viridiplantae</taxon>
        <taxon>Streptophyta</taxon>
        <taxon>Embryophyta</taxon>
        <taxon>Tracheophyta</taxon>
        <taxon>Spermatophyta</taxon>
        <taxon>Magnoliopsida</taxon>
        <taxon>eudicotyledons</taxon>
        <taxon>Gunneridae</taxon>
        <taxon>Pentapetalae</taxon>
        <taxon>asterids</taxon>
        <taxon>lamiids</taxon>
        <taxon>Lamiales</taxon>
        <taxon>Gesneriaceae</taxon>
        <taxon>Didymocarpoideae</taxon>
        <taxon>Trichosporeae</taxon>
        <taxon>Loxocarpinae</taxon>
        <taxon>Dorcoceras</taxon>
    </lineage>
</organism>
<evidence type="ECO:0000256" key="2">
    <source>
        <dbReference type="SAM" id="MobiDB-lite"/>
    </source>
</evidence>
<accession>A0A2Z7B1F1</accession>
<dbReference type="OrthoDB" id="1741306at2759"/>
<feature type="region of interest" description="Disordered" evidence="2">
    <location>
        <begin position="1"/>
        <end position="50"/>
    </location>
</feature>
<gene>
    <name evidence="3" type="ORF">F511_32033</name>
</gene>
<feature type="compositionally biased region" description="Low complexity" evidence="2">
    <location>
        <begin position="29"/>
        <end position="43"/>
    </location>
</feature>
<dbReference type="AlphaFoldDB" id="A0A2Z7B1F1"/>
<reference evidence="3 4" key="1">
    <citation type="journal article" date="2015" name="Proc. Natl. Acad. Sci. U.S.A.">
        <title>The resurrection genome of Boea hygrometrica: A blueprint for survival of dehydration.</title>
        <authorList>
            <person name="Xiao L."/>
            <person name="Yang G."/>
            <person name="Zhang L."/>
            <person name="Yang X."/>
            <person name="Zhao S."/>
            <person name="Ji Z."/>
            <person name="Zhou Q."/>
            <person name="Hu M."/>
            <person name="Wang Y."/>
            <person name="Chen M."/>
            <person name="Xu Y."/>
            <person name="Jin H."/>
            <person name="Xiao X."/>
            <person name="Hu G."/>
            <person name="Bao F."/>
            <person name="Hu Y."/>
            <person name="Wan P."/>
            <person name="Li L."/>
            <person name="Deng X."/>
            <person name="Kuang T."/>
            <person name="Xiang C."/>
            <person name="Zhu J.K."/>
            <person name="Oliver M.J."/>
            <person name="He Y."/>
        </authorList>
    </citation>
    <scope>NUCLEOTIDE SEQUENCE [LARGE SCALE GENOMIC DNA]</scope>
    <source>
        <strain evidence="4">cv. XS01</strain>
    </source>
</reference>
<proteinExistence type="predicted"/>
<feature type="region of interest" description="Disordered" evidence="2">
    <location>
        <begin position="349"/>
        <end position="371"/>
    </location>
</feature>
<keyword evidence="4" id="KW-1185">Reference proteome</keyword>
<name>A0A2Z7B1F1_9LAMI</name>
<sequence length="819" mass="91269">MMTRSEKRPNRKNDRKVLVAEESNKNWADSDSYSTSSSSSSSDSEPEEVHCFMENQTTTEDEVLDFSNSKFTREDLMNALNELVHEYRKLSQAFEEIKAENNGLKNSIVESSNAQLEDTDSLKTELKMASALINNASQIYFDSVFEMEDEGTVKMFKALESSGLRGFLGCSSAIYEAALVELFQNDSVRDGKFVSTIQGKAVEISEELFAGTFELPTEGLTEMSDVPKDLVFDARTVFSFDAAENLLQKEGMKFEFRLLNDTLAKTVMVKAGSFDAVTHEHFLMMSAIHSGVKINWGRLLFDIFKDMGAPDLELEKSKDFPPLKILTAKAVGTYVAKNKNITVDVDEPAGDDPVVKKKAASKRKAATTVGESVAKKKRTTVGKEDPSDKNLDLVTVAQDVEPISTVPAVTPRAPRLRAPKRKLIISETEQMETDLEEPEITRSAEIDIEGYEHSIAVNDEDDNLDGAENEIARKMASFIASKQFLKEPLRSGENDNMSGFKQPSKIIETEEETEKETDVVEPVVVKITESMAIATERRIDIPAITTYHEEHVVRKTEEKEADKQKEIEPVATEEMSLEKCTDSEDTEPLSKVLALAVKYMSDESGKRSWSNYRPSNTNTRSICWSRHLIKINGLWTPIEEPDRWYCMCRPSCFRKNNLVSQRGYVSILAPICVFIEPVQDLGFPPPMVKTWGCFRVCTDILQFNLFGRLQPVGTTNHCTAIVPMGSVVDRTGIPKRSVNNVQYSLPIVDSISIPSSDTVAVETVVDTEADSTVSLDTSQRSLDSDLVSPSSYSDSPMCFTTYDIPLGDETTAVLPPDLT</sequence>
<evidence type="ECO:0000313" key="4">
    <source>
        <dbReference type="Proteomes" id="UP000250235"/>
    </source>
</evidence>
<evidence type="ECO:0000313" key="3">
    <source>
        <dbReference type="EMBL" id="KZV25332.1"/>
    </source>
</evidence>
<protein>
    <submittedName>
        <fullName evidence="3">Splicing factor 3B subunit 1-like</fullName>
    </submittedName>
</protein>
<feature type="coiled-coil region" evidence="1">
    <location>
        <begin position="73"/>
        <end position="107"/>
    </location>
</feature>
<dbReference type="Proteomes" id="UP000250235">
    <property type="component" value="Unassembled WGS sequence"/>
</dbReference>